<feature type="region of interest" description="Disordered" evidence="4">
    <location>
        <begin position="146"/>
        <end position="179"/>
    </location>
</feature>
<evidence type="ECO:0000313" key="6">
    <source>
        <dbReference type="EMBL" id="MDH5829182.1"/>
    </source>
</evidence>
<dbReference type="InterPro" id="IPR011042">
    <property type="entry name" value="6-blade_b-propeller_TolB-like"/>
</dbReference>
<comment type="caution">
    <text evidence="6">The sequence shown here is derived from an EMBL/GenBank/DDBJ whole genome shotgun (WGS) entry which is preliminary data.</text>
</comment>
<dbReference type="SUPFAM" id="SSF46894">
    <property type="entry name" value="C-terminal effector domain of the bipartite response regulators"/>
    <property type="match status" value="1"/>
</dbReference>
<comment type="similarity">
    <text evidence="1">Belongs to the TolB family.</text>
</comment>
<dbReference type="PROSITE" id="PS51755">
    <property type="entry name" value="OMPR_PHOB"/>
    <property type="match status" value="1"/>
</dbReference>
<feature type="compositionally biased region" description="Low complexity" evidence="4">
    <location>
        <begin position="168"/>
        <end position="179"/>
    </location>
</feature>
<proteinExistence type="inferred from homology"/>
<sequence length="773" mass="81611">MSEHTAIGKIGLAGDPAQCGAPANFSAGEALVQPSLNRITIHGRVHQVEPKVMQVLLLMAARPGTVIAREAFLDTVWAGTVGDDYLLNRAVSELRKLFGDDPQAPRYIETIRKGGYRLIAPIAPARVAAAVAVPPGGSETVAASFGGEAAPGDVPGRHEPRRPAGEIASSAWPPDSAAAASLPRRRGRMHLAMTLGTGALALVALAAWQLRSRAPGGAAPTALPPAAALEVHPLTSFVGLELEPALSPDGSRVAFVWDAGGTFDVYVKAIGSEEVLNLSDSPDDEHHPVWTPDGRALLFARRDADGVSIHRVSALGGGVTLAFRDPAVHELRGMSLSPDGSRLAYAARSRAGEPYRAHLAALDGSGRRVLSAPAPGSLGDVDPRFAPDGRSIVFARAVNEVTKDLYRVPADGGDAMRLTFDHRKINGVAWAGAGDRILFTSTRSGLYALWSVHADGGEPVQVALGNEDVHQPATAPGVEAIAFEQWRHRSHLRQVDVASGRDVGAGGLLQSTRWDSNPAWSPDGARIAFTSNRGGPHGIWVSRPDGSGAVEIAAFDGTYVDNPAWSPDGRVIAFDASPEGRTAIFVVDAQGGAARPLVDGPGDHRNPAWSRDGAWLYFESNRDGAWRAYAQPVDGGDAVVVSPGPAAHPRESRDGRRLLYAKPDAPGLWQVPRVDWNAGAPPGRETLLIADLAAQDTGNWTSSGAGVYHVHRPAAGPPTLAVWDERTGARTAIVALAPDFEGWGLDLSPDQTRLLFSELTLRESDLRLAQPRP</sequence>
<dbReference type="Pfam" id="PF00486">
    <property type="entry name" value="Trans_reg_C"/>
    <property type="match status" value="1"/>
</dbReference>
<feature type="DNA-binding region" description="OmpR/PhoB-type" evidence="3">
    <location>
        <begin position="22"/>
        <end position="120"/>
    </location>
</feature>
<dbReference type="InterPro" id="IPR036388">
    <property type="entry name" value="WH-like_DNA-bd_sf"/>
</dbReference>
<dbReference type="Pfam" id="PF07676">
    <property type="entry name" value="PD40"/>
    <property type="match status" value="6"/>
</dbReference>
<dbReference type="RefSeq" id="WP_280599212.1">
    <property type="nucleotide sequence ID" value="NZ_JARXRN010000016.1"/>
</dbReference>
<dbReference type="InterPro" id="IPR016032">
    <property type="entry name" value="Sig_transdc_resp-reg_C-effctor"/>
</dbReference>
<feature type="domain" description="OmpR/PhoB-type" evidence="5">
    <location>
        <begin position="22"/>
        <end position="120"/>
    </location>
</feature>
<dbReference type="Gene3D" id="2.120.10.30">
    <property type="entry name" value="TolB, C-terminal domain"/>
    <property type="match status" value="3"/>
</dbReference>
<evidence type="ECO:0000256" key="1">
    <source>
        <dbReference type="ARBA" id="ARBA00009820"/>
    </source>
</evidence>
<dbReference type="InterPro" id="IPR011659">
    <property type="entry name" value="WD40"/>
</dbReference>
<keyword evidence="7" id="KW-1185">Reference proteome</keyword>
<evidence type="ECO:0000256" key="2">
    <source>
        <dbReference type="ARBA" id="ARBA00023125"/>
    </source>
</evidence>
<dbReference type="InterPro" id="IPR001867">
    <property type="entry name" value="OmpR/PhoB-type_DNA-bd"/>
</dbReference>
<dbReference type="PANTHER" id="PTHR36842:SF1">
    <property type="entry name" value="PROTEIN TOLB"/>
    <property type="match status" value="1"/>
</dbReference>
<organism evidence="6 7">
    <name type="scientific">Luteimonas rhizosphaericola</name>
    <dbReference type="NCBI Taxonomy" id="3042024"/>
    <lineage>
        <taxon>Bacteria</taxon>
        <taxon>Pseudomonadati</taxon>
        <taxon>Pseudomonadota</taxon>
        <taxon>Gammaproteobacteria</taxon>
        <taxon>Lysobacterales</taxon>
        <taxon>Lysobacteraceae</taxon>
        <taxon>Luteimonas</taxon>
    </lineage>
</organism>
<accession>A0ABT6JF32</accession>
<evidence type="ECO:0000313" key="7">
    <source>
        <dbReference type="Proteomes" id="UP001156831"/>
    </source>
</evidence>
<dbReference type="SMART" id="SM00862">
    <property type="entry name" value="Trans_reg_C"/>
    <property type="match status" value="1"/>
</dbReference>
<evidence type="ECO:0000256" key="4">
    <source>
        <dbReference type="SAM" id="MobiDB-lite"/>
    </source>
</evidence>
<dbReference type="Proteomes" id="UP001156831">
    <property type="component" value="Unassembled WGS sequence"/>
</dbReference>
<dbReference type="SUPFAM" id="SSF82171">
    <property type="entry name" value="DPP6 N-terminal domain-like"/>
    <property type="match status" value="1"/>
</dbReference>
<dbReference type="PANTHER" id="PTHR36842">
    <property type="entry name" value="PROTEIN TOLB HOMOLOG"/>
    <property type="match status" value="1"/>
</dbReference>
<protein>
    <submittedName>
        <fullName evidence="6">Winged helix-turn-helix domain-containing protein</fullName>
    </submittedName>
</protein>
<gene>
    <name evidence="6" type="ORF">QFW80_01440</name>
</gene>
<feature type="compositionally biased region" description="Basic and acidic residues" evidence="4">
    <location>
        <begin position="155"/>
        <end position="164"/>
    </location>
</feature>
<evidence type="ECO:0000256" key="3">
    <source>
        <dbReference type="PROSITE-ProRule" id="PRU01091"/>
    </source>
</evidence>
<dbReference type="CDD" id="cd00383">
    <property type="entry name" value="trans_reg_C"/>
    <property type="match status" value="1"/>
</dbReference>
<dbReference type="Gene3D" id="1.10.10.10">
    <property type="entry name" value="Winged helix-like DNA-binding domain superfamily/Winged helix DNA-binding domain"/>
    <property type="match status" value="1"/>
</dbReference>
<name>A0ABT6JF32_9GAMM</name>
<evidence type="ECO:0000259" key="5">
    <source>
        <dbReference type="PROSITE" id="PS51755"/>
    </source>
</evidence>
<keyword evidence="2 3" id="KW-0238">DNA-binding</keyword>
<dbReference type="SUPFAM" id="SSF69304">
    <property type="entry name" value="Tricorn protease N-terminal domain"/>
    <property type="match status" value="1"/>
</dbReference>
<reference evidence="6 7" key="1">
    <citation type="submission" date="2023-04" db="EMBL/GenBank/DDBJ databases">
        <title>Luteimonas sp. M1R5S18.</title>
        <authorList>
            <person name="Sun J.-Q."/>
        </authorList>
    </citation>
    <scope>NUCLEOTIDE SEQUENCE [LARGE SCALE GENOMIC DNA]</scope>
    <source>
        <strain evidence="6 7">M1R5S18</strain>
    </source>
</reference>
<dbReference type="EMBL" id="JARXRN010000016">
    <property type="protein sequence ID" value="MDH5829182.1"/>
    <property type="molecule type" value="Genomic_DNA"/>
</dbReference>